<evidence type="ECO:0000259" key="1">
    <source>
        <dbReference type="PROSITE" id="PS50994"/>
    </source>
</evidence>
<dbReference type="Pfam" id="PF13333">
    <property type="entry name" value="rve_2"/>
    <property type="match status" value="1"/>
</dbReference>
<dbReference type="STRING" id="484498.SAMN05421686_1232"/>
<dbReference type="AlphaFoldDB" id="A0A1N7QD18"/>
<dbReference type="GO" id="GO:0003676">
    <property type="term" value="F:nucleic acid binding"/>
    <property type="evidence" value="ECO:0007669"/>
    <property type="project" value="InterPro"/>
</dbReference>
<dbReference type="SUPFAM" id="SSF53098">
    <property type="entry name" value="Ribonuclease H-like"/>
    <property type="match status" value="1"/>
</dbReference>
<protein>
    <submittedName>
        <fullName evidence="2">Transposase InsO and inactivated derivatives</fullName>
    </submittedName>
</protein>
<feature type="domain" description="Integrase catalytic" evidence="1">
    <location>
        <begin position="105"/>
        <end position="268"/>
    </location>
</feature>
<dbReference type="InterPro" id="IPR025948">
    <property type="entry name" value="HTH-like_dom"/>
</dbReference>
<dbReference type="InterPro" id="IPR050900">
    <property type="entry name" value="Transposase_IS3/IS150/IS904"/>
</dbReference>
<dbReference type="Pfam" id="PF00665">
    <property type="entry name" value="rve"/>
    <property type="match status" value="1"/>
</dbReference>
<dbReference type="PANTHER" id="PTHR46889">
    <property type="entry name" value="TRANSPOSASE INSF FOR INSERTION SEQUENCE IS3B-RELATED"/>
    <property type="match status" value="1"/>
</dbReference>
<gene>
    <name evidence="2" type="ORF">SAMN05421686_1232</name>
</gene>
<dbReference type="PROSITE" id="PS50994">
    <property type="entry name" value="INTEGRASE"/>
    <property type="match status" value="1"/>
</dbReference>
<dbReference type="GO" id="GO:0015074">
    <property type="term" value="P:DNA integration"/>
    <property type="evidence" value="ECO:0007669"/>
    <property type="project" value="InterPro"/>
</dbReference>
<dbReference type="InterPro" id="IPR048020">
    <property type="entry name" value="Transpos_IS3"/>
</dbReference>
<dbReference type="InterPro" id="IPR001584">
    <property type="entry name" value="Integrase_cat-core"/>
</dbReference>
<evidence type="ECO:0000313" key="3">
    <source>
        <dbReference type="Proteomes" id="UP000185639"/>
    </source>
</evidence>
<proteinExistence type="predicted"/>
<dbReference type="Gene3D" id="3.30.420.10">
    <property type="entry name" value="Ribonuclease H-like superfamily/Ribonuclease H"/>
    <property type="match status" value="1"/>
</dbReference>
<dbReference type="Pfam" id="PF13276">
    <property type="entry name" value="HTH_21"/>
    <property type="match status" value="1"/>
</dbReference>
<evidence type="ECO:0000313" key="2">
    <source>
        <dbReference type="EMBL" id="SIT20738.1"/>
    </source>
</evidence>
<dbReference type="InterPro" id="IPR012337">
    <property type="entry name" value="RNaseH-like_sf"/>
</dbReference>
<organism evidence="2 3">
    <name type="scientific">Thalassolituus maritimus</name>
    <dbReference type="NCBI Taxonomy" id="484498"/>
    <lineage>
        <taxon>Bacteria</taxon>
        <taxon>Pseudomonadati</taxon>
        <taxon>Pseudomonadota</taxon>
        <taxon>Gammaproteobacteria</taxon>
        <taxon>Oceanospirillales</taxon>
        <taxon>Oceanospirillaceae</taxon>
        <taxon>Thalassolituus</taxon>
    </lineage>
</organism>
<dbReference type="EMBL" id="FTOH01000023">
    <property type="protein sequence ID" value="SIT20738.1"/>
    <property type="molecule type" value="Genomic_DNA"/>
</dbReference>
<accession>A0A1N7QD18</accession>
<dbReference type="PANTHER" id="PTHR46889:SF4">
    <property type="entry name" value="TRANSPOSASE INSO FOR INSERTION SEQUENCE ELEMENT IS911B-RELATED"/>
    <property type="match status" value="1"/>
</dbReference>
<sequence>MCRWLGVSRAGYYKWQRRGTSESEKRQQSLEKVIATTFERFKHRYGAPRLAVELNESGIPCSVNYVAKLMAQSSLKARNGKGYKFFPNIQARNHVSDNLLRRDFNAERPDEKWVSDITYIPLDKGFAYLAVVMDLYSRKIIGWSLDSTMTNQLIIDAFQMAYDSRQVKPGLILHSDRGVQYRSGEYQHRLLSKGIRPSMSRKGNCWDNAAMESFFSRLKVESVYADQPTTKQEAYSLVFEYIELFYNRVRRHSAIGYKSPAEYEQEYHEKCA</sequence>
<dbReference type="NCBIfam" id="NF033516">
    <property type="entry name" value="transpos_IS3"/>
    <property type="match status" value="1"/>
</dbReference>
<name>A0A1N7QD18_9GAMM</name>
<dbReference type="Proteomes" id="UP000185639">
    <property type="component" value="Unassembled WGS sequence"/>
</dbReference>
<dbReference type="InterPro" id="IPR036397">
    <property type="entry name" value="RNaseH_sf"/>
</dbReference>
<reference evidence="3" key="1">
    <citation type="submission" date="2017-01" db="EMBL/GenBank/DDBJ databases">
        <authorList>
            <person name="Varghese N."/>
            <person name="Submissions S."/>
        </authorList>
    </citation>
    <scope>NUCLEOTIDE SEQUENCE [LARGE SCALE GENOMIC DNA]</scope>
    <source>
        <strain evidence="3">DSM 24913</strain>
    </source>
</reference>
<keyword evidence="3" id="KW-1185">Reference proteome</keyword>